<dbReference type="GO" id="GO:0008270">
    <property type="term" value="F:zinc ion binding"/>
    <property type="evidence" value="ECO:0007669"/>
    <property type="project" value="InterPro"/>
</dbReference>
<organism evidence="4 5">
    <name type="scientific">Mycolicibacterium hodleri</name>
    <dbReference type="NCBI Taxonomy" id="49897"/>
    <lineage>
        <taxon>Bacteria</taxon>
        <taxon>Bacillati</taxon>
        <taxon>Actinomycetota</taxon>
        <taxon>Actinomycetes</taxon>
        <taxon>Mycobacteriales</taxon>
        <taxon>Mycobacteriaceae</taxon>
        <taxon>Mycolicibacterium</taxon>
    </lineage>
</organism>
<evidence type="ECO:0000256" key="2">
    <source>
        <dbReference type="ARBA" id="ARBA00024993"/>
    </source>
</evidence>
<dbReference type="Gene3D" id="3.40.1050.10">
    <property type="entry name" value="Carbonic anhydrase"/>
    <property type="match status" value="1"/>
</dbReference>
<comment type="caution">
    <text evidence="4">The sequence shown here is derived from an EMBL/GenBank/DDBJ whole genome shotgun (WGS) entry which is preliminary data.</text>
</comment>
<keyword evidence="3" id="KW-0479">Metal-binding</keyword>
<evidence type="ECO:0000256" key="1">
    <source>
        <dbReference type="ARBA" id="ARBA00006217"/>
    </source>
</evidence>
<feature type="binding site" evidence="3">
    <location>
        <position position="94"/>
    </location>
    <ligand>
        <name>Zn(2+)</name>
        <dbReference type="ChEBI" id="CHEBI:29105"/>
    </ligand>
</feature>
<feature type="binding site" evidence="3">
    <location>
        <position position="41"/>
    </location>
    <ligand>
        <name>Zn(2+)</name>
        <dbReference type="ChEBI" id="CHEBI:29105"/>
    </ligand>
</feature>
<feature type="binding site" evidence="3">
    <location>
        <position position="97"/>
    </location>
    <ligand>
        <name>Zn(2+)</name>
        <dbReference type="ChEBI" id="CHEBI:29105"/>
    </ligand>
</feature>
<dbReference type="InterPro" id="IPR036874">
    <property type="entry name" value="Carbonic_anhydrase_sf"/>
</dbReference>
<keyword evidence="3" id="KW-0862">Zinc</keyword>
<protein>
    <submittedName>
        <fullName evidence="4">Carbonic anhydrase</fullName>
    </submittedName>
</protein>
<dbReference type="InterPro" id="IPR001765">
    <property type="entry name" value="Carbonic_anhydrase"/>
</dbReference>
<dbReference type="SUPFAM" id="SSF53056">
    <property type="entry name" value="beta-carbonic anhydrase, cab"/>
    <property type="match status" value="1"/>
</dbReference>
<comment type="function">
    <text evidence="2">Catalyzes the reversible hydration of carbon dioxide to form bicarbonate.</text>
</comment>
<dbReference type="Proteomes" id="UP000320095">
    <property type="component" value="Unassembled WGS sequence"/>
</dbReference>
<dbReference type="Pfam" id="PF00484">
    <property type="entry name" value="Pro_CA"/>
    <property type="match status" value="1"/>
</dbReference>
<feature type="binding site" evidence="3">
    <location>
        <position position="43"/>
    </location>
    <ligand>
        <name>Zn(2+)</name>
        <dbReference type="ChEBI" id="CHEBI:29105"/>
    </ligand>
</feature>
<dbReference type="SMART" id="SM00947">
    <property type="entry name" value="Pro_CA"/>
    <property type="match status" value="1"/>
</dbReference>
<sequence>MSNPSSAWHRLRTGNELFSVPDRSSRSELISDRPVAAVFRCADTAMASEMVFGQNWGSLMDVSTWGHVIDTGVLGTLEYAVDTLEVPLIVVLGHHGCTAMSATMRAWHDAEMPDGAARAMVEQAMSSILRRGSAADSLAAITTAHVVETGLALLDRSPAIGRRVDAANCGIVCAATDQVSGRVRVYATIGAVGETDGALLECV</sequence>
<dbReference type="RefSeq" id="WP_140694589.1">
    <property type="nucleotide sequence ID" value="NZ_RCZG01000008.1"/>
</dbReference>
<reference evidence="4 5" key="1">
    <citation type="journal article" date="2019" name="Environ. Microbiol.">
        <title>Species interactions and distinct microbial communities in high Arctic permafrost affected cryosols are associated with the CH4 and CO2 gas fluxes.</title>
        <authorList>
            <person name="Altshuler I."/>
            <person name="Hamel J."/>
            <person name="Turney S."/>
            <person name="Magnuson E."/>
            <person name="Levesque R."/>
            <person name="Greer C."/>
            <person name="Whyte L.G."/>
        </authorList>
    </citation>
    <scope>NUCLEOTIDE SEQUENCE [LARGE SCALE GENOMIC DNA]</scope>
    <source>
        <strain evidence="4 5">S5.20</strain>
    </source>
</reference>
<dbReference type="PANTHER" id="PTHR11002">
    <property type="entry name" value="CARBONIC ANHYDRASE"/>
    <property type="match status" value="1"/>
</dbReference>
<name>A0A502E4A0_9MYCO</name>
<dbReference type="EMBL" id="RCZG01000008">
    <property type="protein sequence ID" value="TPG32535.1"/>
    <property type="molecule type" value="Genomic_DNA"/>
</dbReference>
<evidence type="ECO:0000313" key="4">
    <source>
        <dbReference type="EMBL" id="TPG32535.1"/>
    </source>
</evidence>
<dbReference type="AlphaFoldDB" id="A0A502E4A0"/>
<proteinExistence type="inferred from homology"/>
<dbReference type="GO" id="GO:0004089">
    <property type="term" value="F:carbonate dehydratase activity"/>
    <property type="evidence" value="ECO:0007669"/>
    <property type="project" value="InterPro"/>
</dbReference>
<evidence type="ECO:0000256" key="3">
    <source>
        <dbReference type="PIRSR" id="PIRSR601765-1"/>
    </source>
</evidence>
<accession>A0A502E4A0</accession>
<comment type="cofactor">
    <cofactor evidence="3">
        <name>Zn(2+)</name>
        <dbReference type="ChEBI" id="CHEBI:29105"/>
    </cofactor>
    <text evidence="3">Binds 1 zinc ion per subunit.</text>
</comment>
<keyword evidence="5" id="KW-1185">Reference proteome</keyword>
<comment type="similarity">
    <text evidence="1">Belongs to the beta-class carbonic anhydrase family.</text>
</comment>
<evidence type="ECO:0000313" key="5">
    <source>
        <dbReference type="Proteomes" id="UP000320095"/>
    </source>
</evidence>
<dbReference type="PANTHER" id="PTHR11002:SF79">
    <property type="entry name" value="CARBONIC ANHYDRASE 2"/>
    <property type="match status" value="1"/>
</dbReference>
<gene>
    <name evidence="4" type="ORF">EAH80_19950</name>
</gene>